<dbReference type="InterPro" id="IPR020094">
    <property type="entry name" value="TruA/RsuA/RluB/E/F_N"/>
</dbReference>
<dbReference type="InterPro" id="IPR018496">
    <property type="entry name" value="PsdUridine_synth_RsuA/RluB_CS"/>
</dbReference>
<keyword evidence="3 7" id="KW-0413">Isomerase</keyword>
<feature type="domain" description="RNA-binding S4" evidence="9">
    <location>
        <begin position="27"/>
        <end position="95"/>
    </location>
</feature>
<dbReference type="InterPro" id="IPR000748">
    <property type="entry name" value="PsdUridine_synth_RsuA/RluB/E/F"/>
</dbReference>
<evidence type="ECO:0000259" key="9">
    <source>
        <dbReference type="SMART" id="SM00363"/>
    </source>
</evidence>
<dbReference type="NCBIfam" id="NF007976">
    <property type="entry name" value="PRK10700.1"/>
    <property type="match status" value="1"/>
</dbReference>
<keyword evidence="2 6" id="KW-0694">RNA-binding</keyword>
<dbReference type="Gene3D" id="3.30.70.1560">
    <property type="entry name" value="Alpha-L RNA-binding motif"/>
    <property type="match status" value="1"/>
</dbReference>
<feature type="compositionally biased region" description="Basic residues" evidence="8">
    <location>
        <begin position="290"/>
        <end position="313"/>
    </location>
</feature>
<keyword evidence="11" id="KW-1185">Reference proteome</keyword>
<dbReference type="PANTHER" id="PTHR47683:SF3">
    <property type="entry name" value="RIBOSOMAL LARGE SUBUNIT PSEUDOURIDINE SYNTHASE B"/>
    <property type="match status" value="1"/>
</dbReference>
<dbReference type="SUPFAM" id="SSF55174">
    <property type="entry name" value="Alpha-L RNA-binding motif"/>
    <property type="match status" value="1"/>
</dbReference>
<dbReference type="InterPro" id="IPR002942">
    <property type="entry name" value="S4_RNA-bd"/>
</dbReference>
<dbReference type="Pfam" id="PF00849">
    <property type="entry name" value="PseudoU_synth_2"/>
    <property type="match status" value="1"/>
</dbReference>
<dbReference type="CDD" id="cd00165">
    <property type="entry name" value="S4"/>
    <property type="match status" value="1"/>
</dbReference>
<name>A0ABV7HN69_9GAMM</name>
<gene>
    <name evidence="10" type="primary">rluB</name>
    <name evidence="10" type="ORF">ACFOEB_09035</name>
</gene>
<evidence type="ECO:0000256" key="8">
    <source>
        <dbReference type="SAM" id="MobiDB-lite"/>
    </source>
</evidence>
<dbReference type="PANTHER" id="PTHR47683">
    <property type="entry name" value="PSEUDOURIDINE SYNTHASE FAMILY PROTEIN-RELATED"/>
    <property type="match status" value="1"/>
</dbReference>
<dbReference type="PROSITE" id="PS50889">
    <property type="entry name" value="S4"/>
    <property type="match status" value="1"/>
</dbReference>
<accession>A0ABV7HN69</accession>
<dbReference type="Pfam" id="PF01479">
    <property type="entry name" value="S4"/>
    <property type="match status" value="1"/>
</dbReference>
<dbReference type="CDD" id="cd02556">
    <property type="entry name" value="PseudoU_synth_RluB"/>
    <property type="match status" value="1"/>
</dbReference>
<proteinExistence type="inferred from homology"/>
<dbReference type="GO" id="GO:0160139">
    <property type="term" value="F:23S rRNA pseudouridine(2605) synthase activity"/>
    <property type="evidence" value="ECO:0007669"/>
    <property type="project" value="UniProtKB-EC"/>
</dbReference>
<sequence>MAKRTPDQTPSDASAETDAAVSPPADEKLQKVLARAGCGSRREMERAIVAGDVSVNDRTATLGDRVSEKDKITLRGKPVSAQKDTSKRRVILYNKPEGEICSRQDPEGRRTVYQALPKISGERWISVGRLDFNTSGLLLFTNDGDLANKLMHPSSVIDREYLVRIQGEVDDDMRKRLLEGVLLEDGVARFTDIVDGAGESRNRWFYCVVMEGRNREVRRLWESQGVRVSRLKRVRYGNIFIPSHVRVGQWLELDYREIADLCQTAGLETERVAKPKSSREAATLRERHERKLRAGKGRKPPRLKKAPPKKPRR</sequence>
<dbReference type="InterPro" id="IPR006145">
    <property type="entry name" value="PsdUridine_synth_RsuA/RluA"/>
</dbReference>
<dbReference type="Proteomes" id="UP001595548">
    <property type="component" value="Unassembled WGS sequence"/>
</dbReference>
<organism evidence="10 11">
    <name type="scientific">Gilvimarinus japonicus</name>
    <dbReference type="NCBI Taxonomy" id="1796469"/>
    <lineage>
        <taxon>Bacteria</taxon>
        <taxon>Pseudomonadati</taxon>
        <taxon>Pseudomonadota</taxon>
        <taxon>Gammaproteobacteria</taxon>
        <taxon>Cellvibrionales</taxon>
        <taxon>Cellvibrionaceae</taxon>
        <taxon>Gilvimarinus</taxon>
    </lineage>
</organism>
<dbReference type="InterPro" id="IPR020103">
    <property type="entry name" value="PsdUridine_synth_cat_dom_sf"/>
</dbReference>
<dbReference type="Gene3D" id="3.10.290.10">
    <property type="entry name" value="RNA-binding S4 domain"/>
    <property type="match status" value="1"/>
</dbReference>
<dbReference type="PROSITE" id="PS01149">
    <property type="entry name" value="PSI_RSU"/>
    <property type="match status" value="1"/>
</dbReference>
<feature type="region of interest" description="Disordered" evidence="8">
    <location>
        <begin position="272"/>
        <end position="313"/>
    </location>
</feature>
<evidence type="ECO:0000256" key="5">
    <source>
        <dbReference type="ARBA" id="ARBA00037383"/>
    </source>
</evidence>
<evidence type="ECO:0000256" key="1">
    <source>
        <dbReference type="ARBA" id="ARBA00008348"/>
    </source>
</evidence>
<evidence type="ECO:0000256" key="3">
    <source>
        <dbReference type="ARBA" id="ARBA00023235"/>
    </source>
</evidence>
<comment type="catalytic activity">
    <reaction evidence="4">
        <text>uridine(2605) in 23S rRNA = pseudouridine(2605) in 23S rRNA</text>
        <dbReference type="Rhea" id="RHEA:42520"/>
        <dbReference type="Rhea" id="RHEA-COMP:10095"/>
        <dbReference type="Rhea" id="RHEA-COMP:10096"/>
        <dbReference type="ChEBI" id="CHEBI:65314"/>
        <dbReference type="ChEBI" id="CHEBI:65315"/>
        <dbReference type="EC" id="5.4.99.22"/>
    </reaction>
</comment>
<dbReference type="Gene3D" id="3.30.70.580">
    <property type="entry name" value="Pseudouridine synthase I, catalytic domain, N-terminal subdomain"/>
    <property type="match status" value="1"/>
</dbReference>
<dbReference type="SUPFAM" id="SSF55120">
    <property type="entry name" value="Pseudouridine synthase"/>
    <property type="match status" value="1"/>
</dbReference>
<evidence type="ECO:0000256" key="6">
    <source>
        <dbReference type="PROSITE-ProRule" id="PRU00182"/>
    </source>
</evidence>
<dbReference type="NCBIfam" id="TIGR00093">
    <property type="entry name" value="pseudouridine synthase"/>
    <property type="match status" value="1"/>
</dbReference>
<dbReference type="InterPro" id="IPR050343">
    <property type="entry name" value="RsuA_PseudoU_synthase"/>
</dbReference>
<reference evidence="11" key="1">
    <citation type="journal article" date="2019" name="Int. J. Syst. Evol. Microbiol.">
        <title>The Global Catalogue of Microorganisms (GCM) 10K type strain sequencing project: providing services to taxonomists for standard genome sequencing and annotation.</title>
        <authorList>
            <consortium name="The Broad Institute Genomics Platform"/>
            <consortium name="The Broad Institute Genome Sequencing Center for Infectious Disease"/>
            <person name="Wu L."/>
            <person name="Ma J."/>
        </authorList>
    </citation>
    <scope>NUCLEOTIDE SEQUENCE [LARGE SCALE GENOMIC DNA]</scope>
    <source>
        <strain evidence="11">KCTC 52141</strain>
    </source>
</reference>
<comment type="caution">
    <text evidence="10">The sequence shown here is derived from an EMBL/GenBank/DDBJ whole genome shotgun (WGS) entry which is preliminary data.</text>
</comment>
<evidence type="ECO:0000313" key="10">
    <source>
        <dbReference type="EMBL" id="MFC3155343.1"/>
    </source>
</evidence>
<dbReference type="InterPro" id="IPR036986">
    <property type="entry name" value="S4_RNA-bd_sf"/>
</dbReference>
<evidence type="ECO:0000256" key="2">
    <source>
        <dbReference type="ARBA" id="ARBA00022884"/>
    </source>
</evidence>
<evidence type="ECO:0000256" key="7">
    <source>
        <dbReference type="RuleBase" id="RU003887"/>
    </source>
</evidence>
<protein>
    <recommendedName>
        <fullName evidence="7">Pseudouridine synthase</fullName>
        <ecNumber evidence="7">5.4.99.-</ecNumber>
    </recommendedName>
</protein>
<dbReference type="EC" id="5.4.99.-" evidence="7"/>
<comment type="similarity">
    <text evidence="1 7">Belongs to the pseudouridine synthase RsuA family.</text>
</comment>
<dbReference type="SMART" id="SM00363">
    <property type="entry name" value="S4"/>
    <property type="match status" value="1"/>
</dbReference>
<dbReference type="EMBL" id="JBHRTL010000006">
    <property type="protein sequence ID" value="MFC3155343.1"/>
    <property type="molecule type" value="Genomic_DNA"/>
</dbReference>
<feature type="compositionally biased region" description="Basic and acidic residues" evidence="8">
    <location>
        <begin position="272"/>
        <end position="289"/>
    </location>
</feature>
<evidence type="ECO:0000256" key="4">
    <source>
        <dbReference type="ARBA" id="ARBA00036944"/>
    </source>
</evidence>
<dbReference type="InterPro" id="IPR042092">
    <property type="entry name" value="PsdUridine_s_RsuA/RluB/E/F_cat"/>
</dbReference>
<evidence type="ECO:0000313" key="11">
    <source>
        <dbReference type="Proteomes" id="UP001595548"/>
    </source>
</evidence>
<comment type="function">
    <text evidence="5">Responsible for synthesis of pseudouridine from uracil-2605 in 23S ribosomal RNA.</text>
</comment>
<dbReference type="RefSeq" id="WP_382415998.1">
    <property type="nucleotide sequence ID" value="NZ_AP031500.1"/>
</dbReference>
<feature type="region of interest" description="Disordered" evidence="8">
    <location>
        <begin position="1"/>
        <end position="28"/>
    </location>
</feature>